<evidence type="ECO:0000313" key="3">
    <source>
        <dbReference type="EMBL" id="RAO77287.1"/>
    </source>
</evidence>
<name>A0A328P4X3_9GAMM</name>
<keyword evidence="4" id="KW-1185">Reference proteome</keyword>
<dbReference type="RefSeq" id="WP_111981339.1">
    <property type="nucleotide sequence ID" value="NZ_NFZS01000001.1"/>
</dbReference>
<comment type="caution">
    <text evidence="3">The sequence shown here is derived from an EMBL/GenBank/DDBJ whole genome shotgun (WGS) entry which is preliminary data.</text>
</comment>
<sequence length="380" mass="41071">MVIQPTSFAALTWAGAASGSAAESWRIGTVLAARPLGLNPDGLMVLQIGALAVEAEAPRSQLPSQFQVRVLTLGAQPQLEVIMPHTPEPAIQVAMRERLPQQNGYAPLLATLDALAQRPALRQLPPYLRPALALLEHVVRTPAEVTRGEGLREAITRSGLFLESQLAQSHLDMAALSQEDWKGALLRLASLLDDYLPARRASSSSGSETPPPLQQRGLLPQPRVALPPELLNDDVDALLSRLHGEVHAALARVEVAQLEATTVPAWMIEIPLQGENGRDILQIQLQHNVEADEASAWTLGFTLDLPALGPVQGELQLRDLRLGVRLWAERASTVHKLEHLFGPLRQQLAATGLILDQLSCQQGLPHASSPHSAILLKTMA</sequence>
<dbReference type="Pfam" id="PF02120">
    <property type="entry name" value="Flg_hook"/>
    <property type="match status" value="1"/>
</dbReference>
<gene>
    <name evidence="3" type="ORF">CA260_05215</name>
</gene>
<dbReference type="Gene3D" id="3.30.750.140">
    <property type="match status" value="1"/>
</dbReference>
<keyword evidence="3" id="KW-0969">Cilium</keyword>
<dbReference type="Proteomes" id="UP000248926">
    <property type="component" value="Unassembled WGS sequence"/>
</dbReference>
<dbReference type="EMBL" id="NFZS01000001">
    <property type="protein sequence ID" value="RAO77287.1"/>
    <property type="molecule type" value="Genomic_DNA"/>
</dbReference>
<keyword evidence="3" id="KW-0282">Flagellum</keyword>
<dbReference type="InterPro" id="IPR038610">
    <property type="entry name" value="FliK-like_C_sf"/>
</dbReference>
<feature type="region of interest" description="Disordered" evidence="1">
    <location>
        <begin position="200"/>
        <end position="220"/>
    </location>
</feature>
<keyword evidence="3" id="KW-0966">Cell projection</keyword>
<dbReference type="AlphaFoldDB" id="A0A328P4X3"/>
<reference evidence="3 4" key="1">
    <citation type="journal article" date="2018" name="Genet. Mol. Biol.">
        <title>The genome sequence of Dyella jiangningensis FCAV SCS01 from a lignocellulose-decomposing microbial consortium metagenome reveals potential for biotechnological applications.</title>
        <authorList>
            <person name="Desiderato J.G."/>
            <person name="Alvarenga D.O."/>
            <person name="Constancio M.T.L."/>
            <person name="Alves L.M.C."/>
            <person name="Varani A.M."/>
        </authorList>
    </citation>
    <scope>NUCLEOTIDE SEQUENCE [LARGE SCALE GENOMIC DNA]</scope>
    <source>
        <strain evidence="3 4">FCAV SCS01</strain>
    </source>
</reference>
<evidence type="ECO:0000256" key="1">
    <source>
        <dbReference type="SAM" id="MobiDB-lite"/>
    </source>
</evidence>
<dbReference type="InterPro" id="IPR021136">
    <property type="entry name" value="Flagellar_hook_control-like_C"/>
</dbReference>
<organism evidence="3 4">
    <name type="scientific">Dyella jiangningensis</name>
    <dbReference type="NCBI Taxonomy" id="1379159"/>
    <lineage>
        <taxon>Bacteria</taxon>
        <taxon>Pseudomonadati</taxon>
        <taxon>Pseudomonadota</taxon>
        <taxon>Gammaproteobacteria</taxon>
        <taxon>Lysobacterales</taxon>
        <taxon>Rhodanobacteraceae</taxon>
        <taxon>Dyella</taxon>
    </lineage>
</organism>
<protein>
    <submittedName>
        <fullName evidence="3">Flagellar hook-length control protein FliK</fullName>
    </submittedName>
</protein>
<evidence type="ECO:0000259" key="2">
    <source>
        <dbReference type="Pfam" id="PF02120"/>
    </source>
</evidence>
<proteinExistence type="predicted"/>
<accession>A0A328P4X3</accession>
<dbReference type="OrthoDB" id="5644314at2"/>
<evidence type="ECO:0000313" key="4">
    <source>
        <dbReference type="Proteomes" id="UP000248926"/>
    </source>
</evidence>
<feature type="domain" description="Flagellar hook-length control protein-like C-terminal" evidence="2">
    <location>
        <begin position="291"/>
        <end position="365"/>
    </location>
</feature>